<evidence type="ECO:0000256" key="1">
    <source>
        <dbReference type="ARBA" id="ARBA00005589"/>
    </source>
</evidence>
<dbReference type="AlphaFoldDB" id="A0A0G0WFZ8"/>
<comment type="caution">
    <text evidence="6">The sequence shown here is derived from an EMBL/GenBank/DDBJ whole genome shotgun (WGS) entry which is preliminary data.</text>
</comment>
<dbReference type="PRINTS" id="PR00974">
    <property type="entry name" value="RIBOSOMALS18"/>
</dbReference>
<reference evidence="6 7" key="1">
    <citation type="journal article" date="2015" name="Nature">
        <title>rRNA introns, odd ribosomes, and small enigmatic genomes across a large radiation of phyla.</title>
        <authorList>
            <person name="Brown C.T."/>
            <person name="Hug L.A."/>
            <person name="Thomas B.C."/>
            <person name="Sharon I."/>
            <person name="Castelle C.J."/>
            <person name="Singh A."/>
            <person name="Wilkins M.J."/>
            <person name="Williams K.H."/>
            <person name="Banfield J.F."/>
        </authorList>
    </citation>
    <scope>NUCLEOTIDE SEQUENCE [LARGE SCALE GENOMIC DNA]</scope>
</reference>
<protein>
    <recommendedName>
        <fullName evidence="4">Small ribosomal subunit protein bS18</fullName>
    </recommendedName>
</protein>
<dbReference type="GO" id="GO:0070181">
    <property type="term" value="F:small ribosomal subunit rRNA binding"/>
    <property type="evidence" value="ECO:0007669"/>
    <property type="project" value="TreeGrafter"/>
</dbReference>
<evidence type="ECO:0000313" key="6">
    <source>
        <dbReference type="EMBL" id="KKR83205.1"/>
    </source>
</evidence>
<dbReference type="GO" id="GO:0003735">
    <property type="term" value="F:structural constituent of ribosome"/>
    <property type="evidence" value="ECO:0007669"/>
    <property type="project" value="InterPro"/>
</dbReference>
<dbReference type="Pfam" id="PF01084">
    <property type="entry name" value="Ribosomal_S18"/>
    <property type="match status" value="1"/>
</dbReference>
<accession>A0A0G0WFZ8</accession>
<keyword evidence="3 4" id="KW-0687">Ribonucleoprotein</keyword>
<dbReference type="GO" id="GO:0022627">
    <property type="term" value="C:cytosolic small ribosomal subunit"/>
    <property type="evidence" value="ECO:0007669"/>
    <property type="project" value="TreeGrafter"/>
</dbReference>
<organism evidence="6 7">
    <name type="scientific">Candidatus Daviesbacteria bacterium GW2011_GWA2_40_9</name>
    <dbReference type="NCBI Taxonomy" id="1618424"/>
    <lineage>
        <taxon>Bacteria</taxon>
        <taxon>Candidatus Daviesiibacteriota</taxon>
    </lineage>
</organism>
<dbReference type="PANTHER" id="PTHR13479">
    <property type="entry name" value="30S RIBOSOMAL PROTEIN S18"/>
    <property type="match status" value="1"/>
</dbReference>
<comment type="subunit">
    <text evidence="4">Part of the 30S ribosomal subunit. Forms a tight heterodimer with protein bS6.</text>
</comment>
<dbReference type="Proteomes" id="UP000034601">
    <property type="component" value="Unassembled WGS sequence"/>
</dbReference>
<evidence type="ECO:0000256" key="2">
    <source>
        <dbReference type="ARBA" id="ARBA00022980"/>
    </source>
</evidence>
<dbReference type="SUPFAM" id="SSF46911">
    <property type="entry name" value="Ribosomal protein S18"/>
    <property type="match status" value="1"/>
</dbReference>
<dbReference type="EMBL" id="LCAB01000007">
    <property type="protein sequence ID" value="KKR83205.1"/>
    <property type="molecule type" value="Genomic_DNA"/>
</dbReference>
<keyword evidence="4" id="KW-0699">rRNA-binding</keyword>
<evidence type="ECO:0000256" key="5">
    <source>
        <dbReference type="RuleBase" id="RU003910"/>
    </source>
</evidence>
<keyword evidence="4" id="KW-0694">RNA-binding</keyword>
<keyword evidence="2 4" id="KW-0689">Ribosomal protein</keyword>
<dbReference type="NCBIfam" id="TIGR00165">
    <property type="entry name" value="S18"/>
    <property type="match status" value="1"/>
</dbReference>
<dbReference type="GO" id="GO:0006412">
    <property type="term" value="P:translation"/>
    <property type="evidence" value="ECO:0007669"/>
    <property type="project" value="UniProtKB-UniRule"/>
</dbReference>
<dbReference type="HAMAP" id="MF_00270">
    <property type="entry name" value="Ribosomal_bS18"/>
    <property type="match status" value="1"/>
</dbReference>
<name>A0A0G0WFZ8_9BACT</name>
<evidence type="ECO:0000256" key="3">
    <source>
        <dbReference type="ARBA" id="ARBA00023274"/>
    </source>
</evidence>
<dbReference type="InterPro" id="IPR001648">
    <property type="entry name" value="Ribosomal_bS18"/>
</dbReference>
<gene>
    <name evidence="4" type="primary">rpsR</name>
    <name evidence="6" type="ORF">UU29_C0007G0075</name>
</gene>
<sequence length="104" mass="12036">MPVIKKVQSKVSFPLKAVEETEKDGKAEEKTTEISRPKKVCQFCKGKIEPKYWDVVTLRRFLNDRGRIVSRGRGGCCAKHQRRISREIKRARHLALLPFTVSVR</sequence>
<dbReference type="Gene3D" id="4.10.640.10">
    <property type="entry name" value="Ribosomal protein S18"/>
    <property type="match status" value="1"/>
</dbReference>
<dbReference type="InterPro" id="IPR036870">
    <property type="entry name" value="Ribosomal_bS18_sf"/>
</dbReference>
<evidence type="ECO:0000313" key="7">
    <source>
        <dbReference type="Proteomes" id="UP000034601"/>
    </source>
</evidence>
<proteinExistence type="inferred from homology"/>
<evidence type="ECO:0000256" key="4">
    <source>
        <dbReference type="HAMAP-Rule" id="MF_00270"/>
    </source>
</evidence>
<comment type="similarity">
    <text evidence="1 4 5">Belongs to the bacterial ribosomal protein bS18 family.</text>
</comment>
<comment type="function">
    <text evidence="4">Binds as a heterodimer with protein bS6 to the central domain of the 16S rRNA, where it helps stabilize the platform of the 30S subunit.</text>
</comment>
<dbReference type="PANTHER" id="PTHR13479:SF40">
    <property type="entry name" value="SMALL RIBOSOMAL SUBUNIT PROTEIN BS18M"/>
    <property type="match status" value="1"/>
</dbReference>